<organism evidence="2 3">
    <name type="scientific">Cercospora beticola</name>
    <name type="common">Sugarbeet leaf spot fungus</name>
    <dbReference type="NCBI Taxonomy" id="122368"/>
    <lineage>
        <taxon>Eukaryota</taxon>
        <taxon>Fungi</taxon>
        <taxon>Dikarya</taxon>
        <taxon>Ascomycota</taxon>
        <taxon>Pezizomycotina</taxon>
        <taxon>Dothideomycetes</taxon>
        <taxon>Dothideomycetidae</taxon>
        <taxon>Mycosphaerellales</taxon>
        <taxon>Mycosphaerellaceae</taxon>
        <taxon>Cercospora</taxon>
    </lineage>
</organism>
<gene>
    <name evidence="2" type="ORF">RHO25_002976</name>
</gene>
<dbReference type="GeneID" id="90643917"/>
<evidence type="ECO:0000256" key="1">
    <source>
        <dbReference type="SAM" id="Phobius"/>
    </source>
</evidence>
<proteinExistence type="predicted"/>
<dbReference type="EMBL" id="CP134185">
    <property type="protein sequence ID" value="WPA98364.1"/>
    <property type="molecule type" value="Genomic_DNA"/>
</dbReference>
<reference evidence="2 3" key="1">
    <citation type="submission" date="2023-09" db="EMBL/GenBank/DDBJ databases">
        <title>Complete-Gapless Cercospora beticola genome.</title>
        <authorList>
            <person name="Wyatt N.A."/>
            <person name="Spanner R.E."/>
            <person name="Bolton M.D."/>
        </authorList>
    </citation>
    <scope>NUCLEOTIDE SEQUENCE [LARGE SCALE GENOMIC DNA]</scope>
    <source>
        <strain evidence="2">Cb09-40</strain>
    </source>
</reference>
<name>A0ABZ0NFT2_CERBT</name>
<keyword evidence="3" id="KW-1185">Reference proteome</keyword>
<protein>
    <recommendedName>
        <fullName evidence="4">Derlin</fullName>
    </recommendedName>
</protein>
<keyword evidence="1" id="KW-1133">Transmembrane helix</keyword>
<evidence type="ECO:0008006" key="4">
    <source>
        <dbReference type="Google" id="ProtNLM"/>
    </source>
</evidence>
<dbReference type="RefSeq" id="XP_065458404.1">
    <property type="nucleotide sequence ID" value="XM_065602332.1"/>
</dbReference>
<sequence>MTTSSDYFRFVTRDRSLLFYAAVTLFAFKTLFFKTWPHMSADLPTLMSFALLWLLRLPHDAIAWDFAWHFFFKEEGRVSYPKVLGVWTGIIFLVHVVLRLSQHAMLGYVQEVTGGCKSYVRY</sequence>
<feature type="transmembrane region" description="Helical" evidence="1">
    <location>
        <begin position="17"/>
        <end position="36"/>
    </location>
</feature>
<accession>A0ABZ0NFT2</accession>
<feature type="transmembrane region" description="Helical" evidence="1">
    <location>
        <begin position="79"/>
        <end position="98"/>
    </location>
</feature>
<dbReference type="Proteomes" id="UP001302367">
    <property type="component" value="Chromosome 2"/>
</dbReference>
<keyword evidence="1" id="KW-0812">Transmembrane</keyword>
<evidence type="ECO:0000313" key="3">
    <source>
        <dbReference type="Proteomes" id="UP001302367"/>
    </source>
</evidence>
<keyword evidence="1" id="KW-0472">Membrane</keyword>
<evidence type="ECO:0000313" key="2">
    <source>
        <dbReference type="EMBL" id="WPA98364.1"/>
    </source>
</evidence>